<dbReference type="GO" id="GO:0005737">
    <property type="term" value="C:cytoplasm"/>
    <property type="evidence" value="ECO:0007669"/>
    <property type="project" value="InterPro"/>
</dbReference>
<dbReference type="RefSeq" id="YP_009295585.1">
    <property type="nucleotide sequence ID" value="NC_031167.1"/>
</dbReference>
<evidence type="ECO:0000256" key="4">
    <source>
        <dbReference type="ARBA" id="ARBA00030619"/>
    </source>
</evidence>
<keyword evidence="8" id="KW-0436">Ligase</keyword>
<dbReference type="Gene3D" id="3.40.50.800">
    <property type="entry name" value="Anticodon-binding domain"/>
    <property type="match status" value="1"/>
</dbReference>
<dbReference type="InterPro" id="IPR004154">
    <property type="entry name" value="Anticodon-bd"/>
</dbReference>
<dbReference type="Pfam" id="PF13393">
    <property type="entry name" value="tRNA-synt_His"/>
    <property type="match status" value="1"/>
</dbReference>
<feature type="domain" description="Aminoacyl-transfer RNA synthetases class-II family profile" evidence="7">
    <location>
        <begin position="1"/>
        <end position="323"/>
    </location>
</feature>
<accession>A0A342RZC3</accession>
<dbReference type="SUPFAM" id="SSF55681">
    <property type="entry name" value="Class II aaRS and biotin synthetases"/>
    <property type="match status" value="1"/>
</dbReference>
<feature type="binding site" evidence="6">
    <location>
        <position position="124"/>
    </location>
    <ligand>
        <name>L-histidine</name>
        <dbReference type="ChEBI" id="CHEBI:57595"/>
    </ligand>
</feature>
<protein>
    <recommendedName>
        <fullName evidence="2">histidine--tRNA ligase</fullName>
        <ecNumber evidence="2">6.1.1.21</ecNumber>
    </recommendedName>
    <alternativeName>
        <fullName evidence="4">Histidyl-tRNA synthetase</fullName>
    </alternativeName>
</protein>
<dbReference type="PANTHER" id="PTHR43707">
    <property type="entry name" value="HISTIDYL-TRNA SYNTHETASE"/>
    <property type="match status" value="1"/>
</dbReference>
<gene>
    <name evidence="8" type="primary">syh</name>
</gene>
<organism evidence="8">
    <name type="scientific">Mastocarpus papillatus</name>
    <dbReference type="NCBI Taxonomy" id="31436"/>
    <lineage>
        <taxon>Eukaryota</taxon>
        <taxon>Rhodophyta</taxon>
        <taxon>Florideophyceae</taxon>
        <taxon>Rhodymeniophycidae</taxon>
        <taxon>Gigartinales</taxon>
        <taxon>Phyllophoraceae</taxon>
        <taxon>Mastocarpus</taxon>
    </lineage>
</organism>
<keyword evidence="8" id="KW-0934">Plastid</keyword>
<sequence length="421" mass="48615">MQQLRGTKDILPNDIIFWQYLYDTASKFFTLSNYHEIRTPIIESSTLFKRSIGNATDIVNKEMYSFIDQGSREITLRPEGTASIARSFISNQLYNSKKINRLWYLGPMFRYERPQNGRQRQFHQLGIECIGSINPMADAEVIRIANSFLTKLKCSNYKIEINSIGNIEERNKYKEKLVQYLIPYRGDLDKDSQQKLHVNPLKILDSKNQKTQEILRRAPCLQEYLTTDSIKHFHSICEYLDLLSIKYSINPYLIRGLDYYNYTAFEIKTNLLGSQDTICGGGRYDLLIKQLGGPNTPSVGWAIGVERLLLLIQNNLIIERNKPYIYIAHRGQRTQNTVLKIISLLEEQEISFELNLENNNFQKQLKQASKVGAQACIIIGDDEVSNKSITIKWLSNHKQENISLINLSTLIARLKDLSSIN</sequence>
<evidence type="ECO:0000256" key="1">
    <source>
        <dbReference type="ARBA" id="ARBA00008226"/>
    </source>
</evidence>
<evidence type="ECO:0000256" key="5">
    <source>
        <dbReference type="ARBA" id="ARBA00047639"/>
    </source>
</evidence>
<feature type="binding site" evidence="6">
    <location>
        <begin position="259"/>
        <end position="260"/>
    </location>
    <ligand>
        <name>L-histidine</name>
        <dbReference type="ChEBI" id="CHEBI:57595"/>
    </ligand>
</feature>
<dbReference type="PANTHER" id="PTHR43707:SF1">
    <property type="entry name" value="HISTIDINE--TRNA LIGASE, MITOCHONDRIAL-RELATED"/>
    <property type="match status" value="1"/>
</dbReference>
<dbReference type="HAMAP" id="MF_00127">
    <property type="entry name" value="His_tRNA_synth"/>
    <property type="match status" value="1"/>
</dbReference>
<feature type="binding site" evidence="6">
    <location>
        <begin position="79"/>
        <end position="81"/>
    </location>
    <ligand>
        <name>L-histidine</name>
        <dbReference type="ChEBI" id="CHEBI:57595"/>
    </ligand>
</feature>
<dbReference type="NCBIfam" id="TIGR00442">
    <property type="entry name" value="hisS"/>
    <property type="match status" value="1"/>
</dbReference>
<evidence type="ECO:0000256" key="2">
    <source>
        <dbReference type="ARBA" id="ARBA00012815"/>
    </source>
</evidence>
<dbReference type="PIRSF" id="PIRSF001549">
    <property type="entry name" value="His-tRNA_synth"/>
    <property type="match status" value="1"/>
</dbReference>
<comment type="catalytic activity">
    <reaction evidence="5">
        <text>tRNA(His) + L-histidine + ATP = L-histidyl-tRNA(His) + AMP + diphosphate + H(+)</text>
        <dbReference type="Rhea" id="RHEA:17313"/>
        <dbReference type="Rhea" id="RHEA-COMP:9665"/>
        <dbReference type="Rhea" id="RHEA-COMP:9689"/>
        <dbReference type="ChEBI" id="CHEBI:15378"/>
        <dbReference type="ChEBI" id="CHEBI:30616"/>
        <dbReference type="ChEBI" id="CHEBI:33019"/>
        <dbReference type="ChEBI" id="CHEBI:57595"/>
        <dbReference type="ChEBI" id="CHEBI:78442"/>
        <dbReference type="ChEBI" id="CHEBI:78527"/>
        <dbReference type="ChEBI" id="CHEBI:456215"/>
        <dbReference type="EC" id="6.1.1.21"/>
    </reaction>
</comment>
<dbReference type="GeneID" id="29072033"/>
<feature type="binding site" evidence="6">
    <location>
        <position position="128"/>
    </location>
    <ligand>
        <name>L-histidine</name>
        <dbReference type="ChEBI" id="CHEBI:57595"/>
    </ligand>
</feature>
<dbReference type="InterPro" id="IPR036621">
    <property type="entry name" value="Anticodon-bd_dom_sf"/>
</dbReference>
<feature type="binding site" evidence="6">
    <location>
        <position position="110"/>
    </location>
    <ligand>
        <name>L-histidine</name>
        <dbReference type="ChEBI" id="CHEBI:57595"/>
    </ligand>
</feature>
<proteinExistence type="inferred from homology"/>
<dbReference type="EC" id="6.1.1.21" evidence="2"/>
<dbReference type="GO" id="GO:0005524">
    <property type="term" value="F:ATP binding"/>
    <property type="evidence" value="ECO:0007669"/>
    <property type="project" value="InterPro"/>
</dbReference>
<dbReference type="GO" id="GO:0006427">
    <property type="term" value="P:histidyl-tRNA aminoacylation"/>
    <property type="evidence" value="ECO:0007669"/>
    <property type="project" value="InterPro"/>
</dbReference>
<evidence type="ECO:0000259" key="7">
    <source>
        <dbReference type="PROSITE" id="PS50862"/>
    </source>
</evidence>
<reference evidence="8" key="1">
    <citation type="journal article" date="2016" name="Mitochondrial DNA Part B Resour">
        <title>Organellar genome analysis of the heteromorphic red alga Mastocarpus papillatus (Phyllophoraceae, Rhodophyta).</title>
        <authorList>
            <person name="Hughey J.R."/>
            <person name="Mumford T.F."/>
            <person name="Navarrete-Fernandez T.M."/>
            <person name="Huber S.R."/>
            <person name="Freese J.M."/>
            <person name="Murray E.M.C."/>
            <person name="Sissini M.N."/>
            <person name="Gentilhomme A."/>
        </authorList>
    </citation>
    <scope>NUCLEOTIDE SEQUENCE</scope>
</reference>
<keyword evidence="3" id="KW-0547">Nucleotide-binding</keyword>
<dbReference type="InterPro" id="IPR015807">
    <property type="entry name" value="His-tRNA-ligase"/>
</dbReference>
<dbReference type="PROSITE" id="PS50862">
    <property type="entry name" value="AA_TRNA_LIGASE_II"/>
    <property type="match status" value="1"/>
</dbReference>
<geneLocation type="plastid" evidence="8"/>
<dbReference type="InterPro" id="IPR045864">
    <property type="entry name" value="aa-tRNA-synth_II/BPL/LPL"/>
</dbReference>
<dbReference type="Gene3D" id="3.30.930.10">
    <property type="entry name" value="Bira Bifunctional Protein, Domain 2"/>
    <property type="match status" value="1"/>
</dbReference>
<name>A0A342RZC3_9FLOR</name>
<dbReference type="AlphaFoldDB" id="A0A342RZC3"/>
<dbReference type="Pfam" id="PF03129">
    <property type="entry name" value="HGTP_anticodon"/>
    <property type="match status" value="1"/>
</dbReference>
<keyword evidence="8" id="KW-0030">Aminoacyl-tRNA synthetase</keyword>
<dbReference type="InterPro" id="IPR006195">
    <property type="entry name" value="aa-tRNA-synth_II"/>
</dbReference>
<dbReference type="GO" id="GO:0004821">
    <property type="term" value="F:histidine-tRNA ligase activity"/>
    <property type="evidence" value="ECO:0007669"/>
    <property type="project" value="UniProtKB-EC"/>
</dbReference>
<dbReference type="EMBL" id="KX525588">
    <property type="protein sequence ID" value="AOL58069.1"/>
    <property type="molecule type" value="Genomic_DNA"/>
</dbReference>
<dbReference type="CDD" id="cd00773">
    <property type="entry name" value="HisRS-like_core"/>
    <property type="match status" value="1"/>
</dbReference>
<dbReference type="SUPFAM" id="SSF52954">
    <property type="entry name" value="Class II aaRS ABD-related"/>
    <property type="match status" value="1"/>
</dbReference>
<dbReference type="InterPro" id="IPR041715">
    <property type="entry name" value="HisRS-like_core"/>
</dbReference>
<feature type="binding site" evidence="6">
    <location>
        <position position="255"/>
    </location>
    <ligand>
        <name>L-histidine</name>
        <dbReference type="ChEBI" id="CHEBI:57595"/>
    </ligand>
</feature>
<comment type="similarity">
    <text evidence="1">Belongs to the class-II aminoacyl-tRNA synthetase family.</text>
</comment>
<evidence type="ECO:0000256" key="3">
    <source>
        <dbReference type="ARBA" id="ARBA00022741"/>
    </source>
</evidence>
<evidence type="ECO:0000256" key="6">
    <source>
        <dbReference type="PIRSR" id="PIRSR001549-1"/>
    </source>
</evidence>
<dbReference type="InterPro" id="IPR004516">
    <property type="entry name" value="HisRS/HisZ"/>
</dbReference>
<evidence type="ECO:0000313" key="8">
    <source>
        <dbReference type="EMBL" id="AOL58069.1"/>
    </source>
</evidence>